<dbReference type="Proteomes" id="UP000249340">
    <property type="component" value="Chromosome"/>
</dbReference>
<dbReference type="KEGG" id="stri:C7M71_010435"/>
<dbReference type="EMBL" id="CP031264">
    <property type="protein sequence ID" value="AXI77789.1"/>
    <property type="molecule type" value="Genomic_DNA"/>
</dbReference>
<accession>A0A345SVN4</accession>
<dbReference type="Pfam" id="PF20060">
    <property type="entry name" value="DUF6459"/>
    <property type="match status" value="1"/>
</dbReference>
<protein>
    <submittedName>
        <fullName evidence="1">Uncharacterized protein</fullName>
    </submittedName>
</protein>
<name>A0A345SVN4_9ACTN</name>
<dbReference type="RefSeq" id="WP_114914305.1">
    <property type="nucleotide sequence ID" value="NZ_CP031264.1"/>
</dbReference>
<dbReference type="AlphaFoldDB" id="A0A345SVN4"/>
<organism evidence="1 2">
    <name type="scientific">Peterkaempfera bronchialis</name>
    <dbReference type="NCBI Taxonomy" id="2126346"/>
    <lineage>
        <taxon>Bacteria</taxon>
        <taxon>Bacillati</taxon>
        <taxon>Actinomycetota</taxon>
        <taxon>Actinomycetes</taxon>
        <taxon>Kitasatosporales</taxon>
        <taxon>Streptomycetaceae</taxon>
        <taxon>Peterkaempfera</taxon>
    </lineage>
</organism>
<reference evidence="2" key="1">
    <citation type="submission" date="2018-07" db="EMBL/GenBank/DDBJ databases">
        <title>Streptacidiphilus bronchialis DSM 106435 chromosome.</title>
        <authorList>
            <person name="Batra D."/>
            <person name="Gulvik C.A."/>
        </authorList>
    </citation>
    <scope>NUCLEOTIDE SEQUENCE [LARGE SCALE GENOMIC DNA]</scope>
    <source>
        <strain evidence="2">DSM 106435</strain>
    </source>
</reference>
<keyword evidence="2" id="KW-1185">Reference proteome</keyword>
<sequence>MADSAGSAALTVPLPEIRPLLPGPPGAHCPTRRPSPAPGGAAARLGRLHTGRAHHTRVRRPAGPHCAPPRSDLNGLATRFALRLVEVLAGARPARQLARHTTHTGYGELTRLVQQGTLRPETGSTRPVVRRVYDSAPTPGVLEVCARVDTGPRTRMVAFRLEFHPRSQQWQCAAVETR</sequence>
<dbReference type="OrthoDB" id="3218510at2"/>
<proteinExistence type="predicted"/>
<evidence type="ECO:0000313" key="2">
    <source>
        <dbReference type="Proteomes" id="UP000249340"/>
    </source>
</evidence>
<gene>
    <name evidence="1" type="ORF">C7M71_010435</name>
</gene>
<dbReference type="InterPro" id="IPR045596">
    <property type="entry name" value="DUF6459"/>
</dbReference>
<evidence type="ECO:0000313" key="1">
    <source>
        <dbReference type="EMBL" id="AXI77789.1"/>
    </source>
</evidence>